<evidence type="ECO:0000256" key="1">
    <source>
        <dbReference type="SAM" id="SignalP"/>
    </source>
</evidence>
<gene>
    <name evidence="2" type="ORF">ACFS7Y_03605</name>
</gene>
<reference evidence="3" key="1">
    <citation type="journal article" date="2019" name="Int. J. Syst. Evol. Microbiol.">
        <title>The Global Catalogue of Microorganisms (GCM) 10K type strain sequencing project: providing services to taxonomists for standard genome sequencing and annotation.</title>
        <authorList>
            <consortium name="The Broad Institute Genomics Platform"/>
            <consortium name="The Broad Institute Genome Sequencing Center for Infectious Disease"/>
            <person name="Wu L."/>
            <person name="Ma J."/>
        </authorList>
    </citation>
    <scope>NUCLEOTIDE SEQUENCE [LARGE SCALE GENOMIC DNA]</scope>
    <source>
        <strain evidence="3">KCTC 22814</strain>
    </source>
</reference>
<feature type="chain" id="PRO_5047227617" description="Outer membrane protein beta-barrel domain-containing protein" evidence="1">
    <location>
        <begin position="23"/>
        <end position="265"/>
    </location>
</feature>
<comment type="caution">
    <text evidence="2">The sequence shown here is derived from an EMBL/GenBank/DDBJ whole genome shotgun (WGS) entry which is preliminary data.</text>
</comment>
<accession>A0ABW6BCM9</accession>
<name>A0ABW6BCM9_9SPHI</name>
<dbReference type="Proteomes" id="UP001597525">
    <property type="component" value="Unassembled WGS sequence"/>
</dbReference>
<evidence type="ECO:0000313" key="3">
    <source>
        <dbReference type="Proteomes" id="UP001597525"/>
    </source>
</evidence>
<evidence type="ECO:0000313" key="2">
    <source>
        <dbReference type="EMBL" id="MFD2966455.1"/>
    </source>
</evidence>
<protein>
    <recommendedName>
        <fullName evidence="4">Outer membrane protein beta-barrel domain-containing protein</fullName>
    </recommendedName>
</protein>
<keyword evidence="1" id="KW-0732">Signal</keyword>
<dbReference type="EMBL" id="JBHUPB010000003">
    <property type="protein sequence ID" value="MFD2966455.1"/>
    <property type="molecule type" value="Genomic_DNA"/>
</dbReference>
<feature type="signal peptide" evidence="1">
    <location>
        <begin position="1"/>
        <end position="22"/>
    </location>
</feature>
<sequence>MNLRLLFSCCISSILLPICAQAQLHCPPVGKIDYDRKINVTLGVGPTLLYGDIVNGRNLGVAGVLKGDYKLYKGIFAGVEAQLGILNSYGRNYDNNNIAIDYEQRDPRFVKNYYYSGSLNISIFPGLFFVDEKMEFRKPSIGTLIGRGLYVGLGFGAVVNNYDKLYRDENSSASQAEFEYDDAGNIVKYKTPTRDILWPIGNVGLSMPLNKYSSYDGRYLSLVINTQFNFAKDDQLDAYRPFIGEGQRSKGDVYNFTYLGLKYTF</sequence>
<keyword evidence="3" id="KW-1185">Reference proteome</keyword>
<organism evidence="2 3">
    <name type="scientific">Sphingobacterium bambusae</name>
    <dbReference type="NCBI Taxonomy" id="662858"/>
    <lineage>
        <taxon>Bacteria</taxon>
        <taxon>Pseudomonadati</taxon>
        <taxon>Bacteroidota</taxon>
        <taxon>Sphingobacteriia</taxon>
        <taxon>Sphingobacteriales</taxon>
        <taxon>Sphingobacteriaceae</taxon>
        <taxon>Sphingobacterium</taxon>
    </lineage>
</organism>
<evidence type="ECO:0008006" key="4">
    <source>
        <dbReference type="Google" id="ProtNLM"/>
    </source>
</evidence>
<proteinExistence type="predicted"/>
<dbReference type="RefSeq" id="WP_320184243.1">
    <property type="nucleotide sequence ID" value="NZ_CP138332.1"/>
</dbReference>